<keyword evidence="3 6" id="KW-1133">Transmembrane helix</keyword>
<dbReference type="GO" id="GO:0012505">
    <property type="term" value="C:endomembrane system"/>
    <property type="evidence" value="ECO:0007669"/>
    <property type="project" value="UniProtKB-SubCell"/>
</dbReference>
<dbReference type="InterPro" id="IPR003807">
    <property type="entry name" value="DUF202"/>
</dbReference>
<protein>
    <submittedName>
        <fullName evidence="8">DUF202 domain-containing protein</fullName>
    </submittedName>
</protein>
<comment type="subcellular location">
    <subcellularLocation>
        <location evidence="1">Endomembrane system</location>
        <topology evidence="1">Multi-pass membrane protein</topology>
    </subcellularLocation>
</comment>
<reference evidence="8 9" key="1">
    <citation type="submission" date="2019-03" db="EMBL/GenBank/DDBJ databases">
        <title>Genomics of glacier-inhabiting Cryobacterium strains.</title>
        <authorList>
            <person name="Liu Q."/>
            <person name="Xin Y.-H."/>
        </authorList>
    </citation>
    <scope>NUCLEOTIDE SEQUENCE [LARGE SCALE GENOMIC DNA]</scope>
    <source>
        <strain evidence="9">TMT1-22</strain>
    </source>
</reference>
<feature type="domain" description="DUF202" evidence="7">
    <location>
        <begin position="51"/>
        <end position="114"/>
    </location>
</feature>
<dbReference type="Proteomes" id="UP000297403">
    <property type="component" value="Unassembled WGS sequence"/>
</dbReference>
<dbReference type="EMBL" id="SOFY01000077">
    <property type="protein sequence ID" value="TFC42547.1"/>
    <property type="molecule type" value="Genomic_DNA"/>
</dbReference>
<evidence type="ECO:0000256" key="1">
    <source>
        <dbReference type="ARBA" id="ARBA00004127"/>
    </source>
</evidence>
<evidence type="ECO:0000313" key="9">
    <source>
        <dbReference type="Proteomes" id="UP000297403"/>
    </source>
</evidence>
<feature type="region of interest" description="Disordered" evidence="5">
    <location>
        <begin position="1"/>
        <end position="51"/>
    </location>
</feature>
<evidence type="ECO:0000256" key="4">
    <source>
        <dbReference type="ARBA" id="ARBA00023136"/>
    </source>
</evidence>
<dbReference type="AlphaFoldDB" id="A0AAQ2C4E4"/>
<feature type="transmembrane region" description="Helical" evidence="6">
    <location>
        <begin position="86"/>
        <end position="107"/>
    </location>
</feature>
<sequence length="154" mass="15791">MDQLDAHRTVDAPEPAAASAGTVRHPCGRSGGGRPADRGRNVPVTSERPFDPGLQPERTLLAWQRTVLSLTAFVAVGVRLTAPDRGAVAVATGLVGLALAIAAYLGVSVRYRRAHAALTRSASLPPSGAWPLPALAGSTVMLGLLAVLYLAAGP</sequence>
<accession>A0AAQ2C4E4</accession>
<organism evidence="8 9">
    <name type="scientific">Cryobacterium shii</name>
    <dbReference type="NCBI Taxonomy" id="1259235"/>
    <lineage>
        <taxon>Bacteria</taxon>
        <taxon>Bacillati</taxon>
        <taxon>Actinomycetota</taxon>
        <taxon>Actinomycetes</taxon>
        <taxon>Micrococcales</taxon>
        <taxon>Microbacteriaceae</taxon>
        <taxon>Cryobacterium</taxon>
    </lineage>
</organism>
<proteinExistence type="predicted"/>
<comment type="caution">
    <text evidence="8">The sequence shown here is derived from an EMBL/GenBank/DDBJ whole genome shotgun (WGS) entry which is preliminary data.</text>
</comment>
<keyword evidence="9" id="KW-1185">Reference proteome</keyword>
<name>A0AAQ2C4E4_9MICO</name>
<evidence type="ECO:0000313" key="8">
    <source>
        <dbReference type="EMBL" id="TFC42547.1"/>
    </source>
</evidence>
<evidence type="ECO:0000259" key="7">
    <source>
        <dbReference type="Pfam" id="PF02656"/>
    </source>
</evidence>
<feature type="transmembrane region" description="Helical" evidence="6">
    <location>
        <begin position="128"/>
        <end position="152"/>
    </location>
</feature>
<evidence type="ECO:0000256" key="5">
    <source>
        <dbReference type="SAM" id="MobiDB-lite"/>
    </source>
</evidence>
<gene>
    <name evidence="8" type="ORF">E3O49_14485</name>
</gene>
<keyword evidence="4 6" id="KW-0472">Membrane</keyword>
<feature type="compositionally biased region" description="Basic and acidic residues" evidence="5">
    <location>
        <begin position="1"/>
        <end position="11"/>
    </location>
</feature>
<evidence type="ECO:0000256" key="6">
    <source>
        <dbReference type="SAM" id="Phobius"/>
    </source>
</evidence>
<keyword evidence="2 6" id="KW-0812">Transmembrane</keyword>
<dbReference type="Pfam" id="PF02656">
    <property type="entry name" value="DUF202"/>
    <property type="match status" value="1"/>
</dbReference>
<evidence type="ECO:0000256" key="3">
    <source>
        <dbReference type="ARBA" id="ARBA00022989"/>
    </source>
</evidence>
<evidence type="ECO:0000256" key="2">
    <source>
        <dbReference type="ARBA" id="ARBA00022692"/>
    </source>
</evidence>